<evidence type="ECO:0000256" key="1">
    <source>
        <dbReference type="ARBA" id="ARBA00022618"/>
    </source>
</evidence>
<sequence>MRRGTVAMLLLLMFSLVGSGILTGCARKAKPVSAKFPEEEAMMEGAAGRTGGEAGLGEGAAGEFEEGELPIRQDQRMREMLFAKASEEMQTIYFDYDSAVLKPEAKTNLERAAKWLKETANVNVQIEGHCDERGTNEYNLALGERRALSARRYLISLGVNPDRIFTISYGEERPAQEGHDESAWKWNRRDEFKISF</sequence>
<dbReference type="EMBL" id="QZKI01000130">
    <property type="protein sequence ID" value="RJP65111.1"/>
    <property type="molecule type" value="Genomic_DNA"/>
</dbReference>
<dbReference type="PANTHER" id="PTHR30329:SF21">
    <property type="entry name" value="LIPOPROTEIN YIAD-RELATED"/>
    <property type="match status" value="1"/>
</dbReference>
<dbReference type="GO" id="GO:0051301">
    <property type="term" value="P:cell division"/>
    <property type="evidence" value="ECO:0007669"/>
    <property type="project" value="UniProtKB-KW"/>
</dbReference>
<keyword evidence="3 8" id="KW-0472">Membrane</keyword>
<name>A0A419EQ35_9BACT</name>
<dbReference type="HAMAP" id="MF_02204">
    <property type="entry name" value="Pal"/>
    <property type="match status" value="1"/>
</dbReference>
<dbReference type="Pfam" id="PF00691">
    <property type="entry name" value="OmpA"/>
    <property type="match status" value="1"/>
</dbReference>
<evidence type="ECO:0000313" key="10">
    <source>
        <dbReference type="EMBL" id="RJP65111.1"/>
    </source>
</evidence>
<evidence type="ECO:0000259" key="9">
    <source>
        <dbReference type="PROSITE" id="PS51123"/>
    </source>
</evidence>
<dbReference type="AlphaFoldDB" id="A0A419EQ35"/>
<keyword evidence="5 8" id="KW-0998">Cell outer membrane</keyword>
<evidence type="ECO:0000313" key="11">
    <source>
        <dbReference type="Proteomes" id="UP000285961"/>
    </source>
</evidence>
<dbReference type="PROSITE" id="PS51257">
    <property type="entry name" value="PROKAR_LIPOPROTEIN"/>
    <property type="match status" value="1"/>
</dbReference>
<dbReference type="GO" id="GO:0009279">
    <property type="term" value="C:cell outer membrane"/>
    <property type="evidence" value="ECO:0007669"/>
    <property type="project" value="UniProtKB-SubCell"/>
</dbReference>
<dbReference type="NCBIfam" id="TIGR02802">
    <property type="entry name" value="Pal_lipo"/>
    <property type="match status" value="1"/>
</dbReference>
<evidence type="ECO:0000256" key="7">
    <source>
        <dbReference type="ARBA" id="ARBA00023306"/>
    </source>
</evidence>
<evidence type="ECO:0000256" key="3">
    <source>
        <dbReference type="ARBA" id="ARBA00023136"/>
    </source>
</evidence>
<dbReference type="InterPro" id="IPR050330">
    <property type="entry name" value="Bact_OuterMem_StrucFunc"/>
</dbReference>
<gene>
    <name evidence="8 10" type="primary">pal</name>
    <name evidence="10" type="ORF">C4532_18065</name>
</gene>
<comment type="similarity">
    <text evidence="8">Belongs to the Pal lipoprotein family.</text>
</comment>
<evidence type="ECO:0000256" key="5">
    <source>
        <dbReference type="ARBA" id="ARBA00023237"/>
    </source>
</evidence>
<dbReference type="InterPro" id="IPR036737">
    <property type="entry name" value="OmpA-like_sf"/>
</dbReference>
<keyword evidence="4 8" id="KW-0564">Palmitate</keyword>
<dbReference type="InterPro" id="IPR014169">
    <property type="entry name" value="Pal_lipo_C"/>
</dbReference>
<comment type="caution">
    <text evidence="10">The sequence shown here is derived from an EMBL/GenBank/DDBJ whole genome shotgun (WGS) entry which is preliminary data.</text>
</comment>
<dbReference type="Proteomes" id="UP000285961">
    <property type="component" value="Unassembled WGS sequence"/>
</dbReference>
<comment type="subcellular location">
    <subcellularLocation>
        <location evidence="8">Cell outer membrane</location>
        <topology evidence="8">Lipid-anchor</topology>
    </subcellularLocation>
</comment>
<protein>
    <recommendedName>
        <fullName evidence="8">Peptidoglycan-associated lipoprotein</fullName>
        <shortName evidence="8">PAL</shortName>
    </recommendedName>
</protein>
<dbReference type="CDD" id="cd07185">
    <property type="entry name" value="OmpA_C-like"/>
    <property type="match status" value="1"/>
</dbReference>
<proteinExistence type="inferred from homology"/>
<keyword evidence="2 8" id="KW-0732">Signal</keyword>
<keyword evidence="1" id="KW-0132">Cell division</keyword>
<dbReference type="InterPro" id="IPR006664">
    <property type="entry name" value="OMP_bac"/>
</dbReference>
<dbReference type="InterPro" id="IPR039001">
    <property type="entry name" value="Pal"/>
</dbReference>
<dbReference type="Gene3D" id="3.30.1330.60">
    <property type="entry name" value="OmpA-like domain"/>
    <property type="match status" value="1"/>
</dbReference>
<reference evidence="10 11" key="1">
    <citation type="journal article" date="2017" name="ISME J.">
        <title>Energy and carbon metabolisms in a deep terrestrial subsurface fluid microbial community.</title>
        <authorList>
            <person name="Momper L."/>
            <person name="Jungbluth S.P."/>
            <person name="Lee M.D."/>
            <person name="Amend J.P."/>
        </authorList>
    </citation>
    <scope>NUCLEOTIDE SEQUENCE [LARGE SCALE GENOMIC DNA]</scope>
    <source>
        <strain evidence="10">SURF_17</strain>
    </source>
</reference>
<feature type="domain" description="OmpA-like" evidence="9">
    <location>
        <begin position="81"/>
        <end position="196"/>
    </location>
</feature>
<organism evidence="10 11">
    <name type="scientific">Candidatus Abyssobacteria bacterium SURF_17</name>
    <dbReference type="NCBI Taxonomy" id="2093361"/>
    <lineage>
        <taxon>Bacteria</taxon>
        <taxon>Pseudomonadati</taxon>
        <taxon>Candidatus Hydrogenedentota</taxon>
        <taxon>Candidatus Abyssobacteria</taxon>
    </lineage>
</organism>
<dbReference type="InterPro" id="IPR006665">
    <property type="entry name" value="OmpA-like"/>
</dbReference>
<keyword evidence="6 8" id="KW-0449">Lipoprotein</keyword>
<dbReference type="PRINTS" id="PR01021">
    <property type="entry name" value="OMPADOMAIN"/>
</dbReference>
<evidence type="ECO:0000256" key="2">
    <source>
        <dbReference type="ARBA" id="ARBA00022729"/>
    </source>
</evidence>
<keyword evidence="7" id="KW-0131">Cell cycle</keyword>
<evidence type="ECO:0000256" key="4">
    <source>
        <dbReference type="ARBA" id="ARBA00023139"/>
    </source>
</evidence>
<dbReference type="PANTHER" id="PTHR30329">
    <property type="entry name" value="STATOR ELEMENT OF FLAGELLAR MOTOR COMPLEX"/>
    <property type="match status" value="1"/>
</dbReference>
<dbReference type="SUPFAM" id="SSF103088">
    <property type="entry name" value="OmpA-like"/>
    <property type="match status" value="1"/>
</dbReference>
<evidence type="ECO:0000256" key="6">
    <source>
        <dbReference type="ARBA" id="ARBA00023288"/>
    </source>
</evidence>
<dbReference type="PROSITE" id="PS51123">
    <property type="entry name" value="OMPA_2"/>
    <property type="match status" value="1"/>
</dbReference>
<accession>A0A419EQ35</accession>
<evidence type="ECO:0000256" key="8">
    <source>
        <dbReference type="HAMAP-Rule" id="MF_02204"/>
    </source>
</evidence>